<dbReference type="OrthoDB" id="187712at2759"/>
<reference evidence="5" key="1">
    <citation type="submission" date="2019-05" db="EMBL/GenBank/DDBJ databases">
        <title>Annotation for the trematode Fasciolopsis buski.</title>
        <authorList>
            <person name="Choi Y.-J."/>
        </authorList>
    </citation>
    <scope>NUCLEOTIDE SEQUENCE</scope>
    <source>
        <strain evidence="5">HT</strain>
        <tissue evidence="5">Whole worm</tissue>
    </source>
</reference>
<accession>A0A8E0RKU3</accession>
<feature type="signal peptide" evidence="3">
    <location>
        <begin position="1"/>
        <end position="16"/>
    </location>
</feature>
<dbReference type="PANTHER" id="PTHR19863:SF5">
    <property type="entry name" value="WD REPEAT-CONTAINING PROTEIN 47"/>
    <property type="match status" value="1"/>
</dbReference>
<feature type="region of interest" description="Disordered" evidence="2">
    <location>
        <begin position="126"/>
        <end position="169"/>
    </location>
</feature>
<feature type="compositionally biased region" description="Low complexity" evidence="2">
    <location>
        <begin position="379"/>
        <end position="389"/>
    </location>
</feature>
<dbReference type="SUPFAM" id="SSF50978">
    <property type="entry name" value="WD40 repeat-like"/>
    <property type="match status" value="1"/>
</dbReference>
<dbReference type="Pfam" id="PF25602">
    <property type="entry name" value="WDR47_COR"/>
    <property type="match status" value="1"/>
</dbReference>
<evidence type="ECO:0000313" key="5">
    <source>
        <dbReference type="EMBL" id="KAA0183769.1"/>
    </source>
</evidence>
<dbReference type="InterPro" id="IPR057749">
    <property type="entry name" value="WDR47_COR"/>
</dbReference>
<dbReference type="EMBL" id="LUCM01011576">
    <property type="protein sequence ID" value="KAA0183769.1"/>
    <property type="molecule type" value="Genomic_DNA"/>
</dbReference>
<proteinExistence type="predicted"/>
<feature type="repeat" description="WD" evidence="1">
    <location>
        <begin position="757"/>
        <end position="798"/>
    </location>
</feature>
<feature type="compositionally biased region" description="Polar residues" evidence="2">
    <location>
        <begin position="555"/>
        <end position="571"/>
    </location>
</feature>
<name>A0A8E0RKU3_9TREM</name>
<comment type="caution">
    <text evidence="5">The sequence shown here is derived from an EMBL/GenBank/DDBJ whole genome shotgun (WGS) entry which is preliminary data.</text>
</comment>
<dbReference type="AlphaFoldDB" id="A0A8E0RKU3"/>
<feature type="compositionally biased region" description="Polar residues" evidence="2">
    <location>
        <begin position="157"/>
        <end position="167"/>
    </location>
</feature>
<keyword evidence="3" id="KW-0732">Signal</keyword>
<organism evidence="5 6">
    <name type="scientific">Fasciolopsis buskii</name>
    <dbReference type="NCBI Taxonomy" id="27845"/>
    <lineage>
        <taxon>Eukaryota</taxon>
        <taxon>Metazoa</taxon>
        <taxon>Spiralia</taxon>
        <taxon>Lophotrochozoa</taxon>
        <taxon>Platyhelminthes</taxon>
        <taxon>Trematoda</taxon>
        <taxon>Digenea</taxon>
        <taxon>Plagiorchiida</taxon>
        <taxon>Echinostomata</taxon>
        <taxon>Echinostomatoidea</taxon>
        <taxon>Fasciolidae</taxon>
        <taxon>Fasciolopsis</taxon>
    </lineage>
</organism>
<sequence>SCIFQCLSFVIQVVACLKELEPECPNQKEYRDLALLLTLPRLDQHPAYRDWNPSLGRLQCFNKIYPLLEPFVRLSKPEVACEDVARGDRLVRLLVKGLLYESCVDYCALMATEQKAEMQITGILGGDLDEEEETERRYSGTQTANAPATLNGGDINPSPSGQSTRNRQPVAPDLSLNCWLQSLGPASFSHPFQSQELQLTVNPINRPKLEPALWPEHILAEPTVRPLVFPYTHLPAAPSGLLSSSIQRSGIGARLMRGRLQGPGGELVRSLIPAYEGLSCGLLRGQTIGRPGDSATNGGEGGGPLPTTGTAGLIPRISGMPQFSRRMQVPSGLMTHSLSGFRLPPNPNRPDSTKLSQAPGPTADGISQPDDQVHTTANQKQTQQEQDQQPNAIMQASVDRLFAMHGQMTTATTDPSELANADIAPILRGSMLLSRPATGMMQSIAEEPPSSVCAGPGLVGSDETQSGTGSTVAGIANGPGKAGRGSAAMTMSGSQSEKDQSTSMQSSIIVDSESGQHELGSRAGDLLQEFQKRRLDKESPNMTAITEPVAPSTPTPGQITPAAATQRNPRSSIEIPPPPVGYKPIPTTPVETIPPTTSPTSRVVSSRPTTSPRYIPVTVLEDSQAIRCVAFHPSGQYYAVGSNSKFLRVCQFPDIHTTRVCSPPTIDTGIISYASPIAGNCHTKYMKILIVTAYLCRLPGYPSDGSARTSTAESRHLLTAGAGDARICLVDCSRVESIDPSLGGIRPAHSGHVVRSMSGHTGAVYALAVWAPGSLFVSGSADATARLWDLRAPAPVLIVPSYSGNQVLLSLPCTFLPLNLPIDLFDFAYSVTEFSHIFVDLSPLGSAFASVSVEPGCNLLASGHEDSSISLFDLRGARYVNAYRPHTSEVRSVRFSPTAYYLLSASYDRRVMLSDFHGDLSQPLPCVLLAEHADKIIQARWHPTQLSFITSSADKSVVCWALPGL</sequence>
<dbReference type="InterPro" id="IPR001680">
    <property type="entry name" value="WD40_rpt"/>
</dbReference>
<evidence type="ECO:0000256" key="3">
    <source>
        <dbReference type="SAM" id="SignalP"/>
    </source>
</evidence>
<feature type="chain" id="PRO_5034090817" evidence="3">
    <location>
        <begin position="17"/>
        <end position="965"/>
    </location>
</feature>
<feature type="repeat" description="WD" evidence="1">
    <location>
        <begin position="929"/>
        <end position="965"/>
    </location>
</feature>
<protein>
    <submittedName>
        <fullName evidence="5">WDR47</fullName>
    </submittedName>
</protein>
<dbReference type="InterPro" id="IPR015943">
    <property type="entry name" value="WD40/YVTN_repeat-like_dom_sf"/>
</dbReference>
<feature type="repeat" description="WD" evidence="1">
    <location>
        <begin position="883"/>
        <end position="913"/>
    </location>
</feature>
<feature type="compositionally biased region" description="Polar residues" evidence="2">
    <location>
        <begin position="139"/>
        <end position="148"/>
    </location>
</feature>
<feature type="region of interest" description="Disordered" evidence="2">
    <location>
        <begin position="535"/>
        <end position="610"/>
    </location>
</feature>
<feature type="compositionally biased region" description="Low complexity" evidence="2">
    <location>
        <begin position="582"/>
        <end position="610"/>
    </location>
</feature>
<dbReference type="Pfam" id="PF00400">
    <property type="entry name" value="WD40"/>
    <property type="match status" value="3"/>
</dbReference>
<dbReference type="PANTHER" id="PTHR19863">
    <property type="entry name" value="NEMITIN (NEURONAL ENRICHED MAP INTERACTING PROTEIN) HOMOLOG"/>
    <property type="match status" value="1"/>
</dbReference>
<evidence type="ECO:0000256" key="2">
    <source>
        <dbReference type="SAM" id="MobiDB-lite"/>
    </source>
</evidence>
<feature type="region of interest" description="Disordered" evidence="2">
    <location>
        <begin position="289"/>
        <end position="317"/>
    </location>
</feature>
<feature type="domain" description="WDR47 cross-over region" evidence="4">
    <location>
        <begin position="88"/>
        <end position="119"/>
    </location>
</feature>
<feature type="compositionally biased region" description="Polar residues" evidence="2">
    <location>
        <begin position="489"/>
        <end position="503"/>
    </location>
</feature>
<keyword evidence="1" id="KW-0853">WD repeat</keyword>
<feature type="region of interest" description="Disordered" evidence="2">
    <location>
        <begin position="476"/>
        <end position="503"/>
    </location>
</feature>
<dbReference type="Gene3D" id="2.130.10.10">
    <property type="entry name" value="YVTN repeat-like/Quinoprotein amine dehydrogenase"/>
    <property type="match status" value="2"/>
</dbReference>
<dbReference type="PROSITE" id="PS50082">
    <property type="entry name" value="WD_REPEATS_2"/>
    <property type="match status" value="3"/>
</dbReference>
<evidence type="ECO:0000259" key="4">
    <source>
        <dbReference type="Pfam" id="PF25602"/>
    </source>
</evidence>
<feature type="non-terminal residue" evidence="5">
    <location>
        <position position="1"/>
    </location>
</feature>
<keyword evidence="6" id="KW-1185">Reference proteome</keyword>
<dbReference type="InterPro" id="IPR040067">
    <property type="entry name" value="WDR47"/>
</dbReference>
<dbReference type="PROSITE" id="PS50294">
    <property type="entry name" value="WD_REPEATS_REGION"/>
    <property type="match status" value="2"/>
</dbReference>
<dbReference type="Proteomes" id="UP000728185">
    <property type="component" value="Unassembled WGS sequence"/>
</dbReference>
<dbReference type="InterPro" id="IPR036322">
    <property type="entry name" value="WD40_repeat_dom_sf"/>
</dbReference>
<evidence type="ECO:0000256" key="1">
    <source>
        <dbReference type="PROSITE-ProRule" id="PRU00221"/>
    </source>
</evidence>
<evidence type="ECO:0000313" key="6">
    <source>
        <dbReference type="Proteomes" id="UP000728185"/>
    </source>
</evidence>
<gene>
    <name evidence="5" type="ORF">FBUS_00033</name>
</gene>
<dbReference type="SMART" id="SM00320">
    <property type="entry name" value="WD40"/>
    <property type="match status" value="5"/>
</dbReference>
<feature type="region of interest" description="Disordered" evidence="2">
    <location>
        <begin position="335"/>
        <end position="391"/>
    </location>
</feature>